<proteinExistence type="predicted"/>
<dbReference type="Gene3D" id="3.30.70.100">
    <property type="match status" value="1"/>
</dbReference>
<accession>A0A379DX92</accession>
<dbReference type="SUPFAM" id="SSF55008">
    <property type="entry name" value="HMA, heavy metal-associated domain"/>
    <property type="match status" value="1"/>
</dbReference>
<dbReference type="GO" id="GO:0046872">
    <property type="term" value="F:metal ion binding"/>
    <property type="evidence" value="ECO:0007669"/>
    <property type="project" value="InterPro"/>
</dbReference>
<reference evidence="2 3" key="1">
    <citation type="submission" date="2018-06" db="EMBL/GenBank/DDBJ databases">
        <authorList>
            <consortium name="Pathogen Informatics"/>
            <person name="Doyle S."/>
        </authorList>
    </citation>
    <scope>NUCLEOTIDE SEQUENCE [LARGE SCALE GENOMIC DNA]</scope>
    <source>
        <strain evidence="2 3">NCTC11157</strain>
    </source>
</reference>
<dbReference type="InterPro" id="IPR036163">
    <property type="entry name" value="HMA_dom_sf"/>
</dbReference>
<dbReference type="Pfam" id="PF00403">
    <property type="entry name" value="HMA"/>
    <property type="match status" value="1"/>
</dbReference>
<dbReference type="PROSITE" id="PS50846">
    <property type="entry name" value="HMA_2"/>
    <property type="match status" value="1"/>
</dbReference>
<evidence type="ECO:0000259" key="1">
    <source>
        <dbReference type="PROSITE" id="PS50846"/>
    </source>
</evidence>
<dbReference type="AlphaFoldDB" id="A0A379DX92"/>
<protein>
    <submittedName>
        <fullName evidence="2">Copper chaperone CopZ</fullName>
    </submittedName>
</protein>
<evidence type="ECO:0000313" key="2">
    <source>
        <dbReference type="EMBL" id="SUB85106.1"/>
    </source>
</evidence>
<dbReference type="Proteomes" id="UP000254072">
    <property type="component" value="Unassembled WGS sequence"/>
</dbReference>
<dbReference type="CDD" id="cd00371">
    <property type="entry name" value="HMA"/>
    <property type="match status" value="1"/>
</dbReference>
<name>A0A379DX92_9BACT</name>
<sequence>MLSCAKPKPTQTKKNKCLFAHKKEALCFLFFTILRMKTEVFAVNGMQSELCKAQVESAIKQLVGVERVAVDLPNKLVRITYNEDLISPIQFKNAIEGLGMFEMIL</sequence>
<dbReference type="EMBL" id="UGTL01000001">
    <property type="protein sequence ID" value="SUB85106.1"/>
    <property type="molecule type" value="Genomic_DNA"/>
</dbReference>
<gene>
    <name evidence="2" type="primary">copZ_1</name>
    <name evidence="2" type="ORF">NCTC11157_00828</name>
</gene>
<organism evidence="2 3">
    <name type="scientific">Prevotella disiens</name>
    <dbReference type="NCBI Taxonomy" id="28130"/>
    <lineage>
        <taxon>Bacteria</taxon>
        <taxon>Pseudomonadati</taxon>
        <taxon>Bacteroidota</taxon>
        <taxon>Bacteroidia</taxon>
        <taxon>Bacteroidales</taxon>
        <taxon>Prevotellaceae</taxon>
        <taxon>Prevotella</taxon>
    </lineage>
</organism>
<dbReference type="InterPro" id="IPR006121">
    <property type="entry name" value="HMA_dom"/>
</dbReference>
<evidence type="ECO:0000313" key="3">
    <source>
        <dbReference type="Proteomes" id="UP000254072"/>
    </source>
</evidence>
<feature type="domain" description="HMA" evidence="1">
    <location>
        <begin position="37"/>
        <end position="103"/>
    </location>
</feature>